<name>A0A2S1LKY1_9FLAO</name>
<evidence type="ECO:0000313" key="1">
    <source>
        <dbReference type="EMBL" id="AWG24405.1"/>
    </source>
</evidence>
<dbReference type="RefSeq" id="WP_108736047.1">
    <property type="nucleotide sequence ID" value="NZ_CP020919.1"/>
</dbReference>
<dbReference type="EMBL" id="CP020919">
    <property type="protein sequence ID" value="AWG24405.1"/>
    <property type="molecule type" value="Genomic_DNA"/>
</dbReference>
<dbReference type="Proteomes" id="UP000244677">
    <property type="component" value="Chromosome"/>
</dbReference>
<organism evidence="1 2">
    <name type="scientific">Flavobacterium kingsejongi</name>
    <dbReference type="NCBI Taxonomy" id="1678728"/>
    <lineage>
        <taxon>Bacteria</taxon>
        <taxon>Pseudomonadati</taxon>
        <taxon>Bacteroidota</taxon>
        <taxon>Flavobacteriia</taxon>
        <taxon>Flavobacteriales</taxon>
        <taxon>Flavobacteriaceae</taxon>
        <taxon>Flavobacterium</taxon>
    </lineage>
</organism>
<dbReference type="KEGG" id="fki:FK004_03735"/>
<reference evidence="1 2" key="1">
    <citation type="submission" date="2017-04" db="EMBL/GenBank/DDBJ databases">
        <title>Complete genome sequence of Flavobacterium kingsejong AJ004.</title>
        <authorList>
            <person name="Lee P.C."/>
        </authorList>
    </citation>
    <scope>NUCLEOTIDE SEQUENCE [LARGE SCALE GENOMIC DNA]</scope>
    <source>
        <strain evidence="1 2">AJ004</strain>
    </source>
</reference>
<proteinExistence type="predicted"/>
<gene>
    <name evidence="1" type="ORF">FK004_03735</name>
</gene>
<keyword evidence="2" id="KW-1185">Reference proteome</keyword>
<evidence type="ECO:0000313" key="2">
    <source>
        <dbReference type="Proteomes" id="UP000244677"/>
    </source>
</evidence>
<dbReference type="AlphaFoldDB" id="A0A2S1LKY1"/>
<sequence>MKQQKLHYSHFVKADAFGVNQINVAALRDKLKLNDNEIQLMLTLESRFSTVEEKLPVLKDGVATGKMVFCDPICIALYYTYSGCEIALKNGLFLESAATNVKELIKSIFNKYDSEKFNLLLRGK</sequence>
<accession>A0A2S1LKY1</accession>
<protein>
    <submittedName>
        <fullName evidence="1">Uncharacterized protein</fullName>
    </submittedName>
</protein>